<dbReference type="EMBL" id="JANHOG010000124">
    <property type="protein sequence ID" value="KAJ3557893.1"/>
    <property type="molecule type" value="Genomic_DNA"/>
</dbReference>
<organism evidence="1 2">
    <name type="scientific">Phlebia brevispora</name>
    <dbReference type="NCBI Taxonomy" id="194682"/>
    <lineage>
        <taxon>Eukaryota</taxon>
        <taxon>Fungi</taxon>
        <taxon>Dikarya</taxon>
        <taxon>Basidiomycota</taxon>
        <taxon>Agaricomycotina</taxon>
        <taxon>Agaricomycetes</taxon>
        <taxon>Polyporales</taxon>
        <taxon>Meruliaceae</taxon>
        <taxon>Phlebia</taxon>
    </lineage>
</organism>
<proteinExistence type="predicted"/>
<comment type="caution">
    <text evidence="1">The sequence shown here is derived from an EMBL/GenBank/DDBJ whole genome shotgun (WGS) entry which is preliminary data.</text>
</comment>
<reference evidence="1" key="1">
    <citation type="submission" date="2022-07" db="EMBL/GenBank/DDBJ databases">
        <title>Genome Sequence of Phlebia brevispora.</title>
        <authorList>
            <person name="Buettner E."/>
        </authorList>
    </citation>
    <scope>NUCLEOTIDE SEQUENCE</scope>
    <source>
        <strain evidence="1">MPL23</strain>
    </source>
</reference>
<sequence>MNNALMSALLVAAEQSQTRNAQNPELRPTISIDQNVTEPVRSLPVKHVRLHGCMSVTPDGLDQVVHWRLFFGLHTANDESLEVNSQKFKFGDMTTRLFIRHCPYEESMKKKVDSKTFVFTPGVVHVQDIIDLLVRENTRDQYRLDERGSGCLFWCLTILDDLESKGWIPASSAKGAQTWIVTVRDRVGTVLTFDLIHEECSPDLGAIGALSSKSIATRWLINLDICRMASAPTSNATLSEFDGLSDEEAIAFLDTYDFSQRQFVSESGIQRPVWRISQDTVVKCLGSRDTTSWRGYEAYTMSLVASQTTIAVPRIRKQVVWRGFLYVFMEYVQGEDLINIWPSLSWWHRFKIVWTLRSYVQQLRKVFVPPVPGPVDGSGQALVCMGHFFTEAGDGPFSSYAKLSAWYASKRRITIALEKERCAIRKSDYTAPDIHFDNSLPLVLTHGDISQYNVRLGHDGTVWLLDWGRSGVYPQWFEYASIMAYDDFSQRTPRSWLWFAPFIAGWYKSQNYFMQRISLALIYYGLEDPEPDATVAPNP</sequence>
<evidence type="ECO:0000313" key="2">
    <source>
        <dbReference type="Proteomes" id="UP001148662"/>
    </source>
</evidence>
<dbReference type="Proteomes" id="UP001148662">
    <property type="component" value="Unassembled WGS sequence"/>
</dbReference>
<name>A0ACC1TC35_9APHY</name>
<protein>
    <submittedName>
        <fullName evidence="1">Uncharacterized protein</fullName>
    </submittedName>
</protein>
<gene>
    <name evidence="1" type="ORF">NM688_g1226</name>
</gene>
<evidence type="ECO:0000313" key="1">
    <source>
        <dbReference type="EMBL" id="KAJ3557893.1"/>
    </source>
</evidence>
<accession>A0ACC1TC35</accession>
<keyword evidence="2" id="KW-1185">Reference proteome</keyword>